<name>A0A1X1EDV9_9GAMM</name>
<keyword evidence="2" id="KW-1185">Reference proteome</keyword>
<sequence>MKTELSNKELVAAGHQFAKAMGMDTPLIELAKMIAELATRLDVALVRGDELQELAQQEPRYF</sequence>
<dbReference type="RefSeq" id="WP_104957522.1">
    <property type="nucleotide sequence ID" value="NZ_CP026377.1"/>
</dbReference>
<dbReference type="OrthoDB" id="6631739at2"/>
<evidence type="ECO:0000313" key="2">
    <source>
        <dbReference type="Proteomes" id="UP000238365"/>
    </source>
</evidence>
<dbReference type="Proteomes" id="UP000238365">
    <property type="component" value="Chromosome"/>
</dbReference>
<gene>
    <name evidence="1" type="ORF">C2E15_11695</name>
</gene>
<dbReference type="EMBL" id="CP026377">
    <property type="protein sequence ID" value="AUX93676.1"/>
    <property type="molecule type" value="Genomic_DNA"/>
</dbReference>
<evidence type="ECO:0000313" key="1">
    <source>
        <dbReference type="EMBL" id="AUX93676.1"/>
    </source>
</evidence>
<dbReference type="KEGG" id="pgz:C2E15_11695"/>
<reference evidence="1 2" key="1">
    <citation type="submission" date="2018-01" db="EMBL/GenBank/DDBJ databases">
        <title>Complete and assembled Genome of Pantoea gaviniae DSM22758T.</title>
        <authorList>
            <person name="Stevens M.J.A."/>
            <person name="Zurfluh K."/>
            <person name="Stephan R."/>
        </authorList>
    </citation>
    <scope>NUCLEOTIDE SEQUENCE [LARGE SCALE GENOMIC DNA]</scope>
    <source>
        <strain evidence="1 2">DSM 22758</strain>
    </source>
</reference>
<organism evidence="1 2">
    <name type="scientific">Mixta gaviniae</name>
    <dbReference type="NCBI Taxonomy" id="665914"/>
    <lineage>
        <taxon>Bacteria</taxon>
        <taxon>Pseudomonadati</taxon>
        <taxon>Pseudomonadota</taxon>
        <taxon>Gammaproteobacteria</taxon>
        <taxon>Enterobacterales</taxon>
        <taxon>Erwiniaceae</taxon>
        <taxon>Mixta</taxon>
    </lineage>
</organism>
<dbReference type="AlphaFoldDB" id="A0A1X1EDV9"/>
<protein>
    <submittedName>
        <fullName evidence="1">Uncharacterized protein</fullName>
    </submittedName>
</protein>
<proteinExistence type="predicted"/>
<accession>A0A1X1EDV9</accession>